<sequence length="287" mass="32768">MLGRTAITSGVTVQKISKTITFFCNDTLTSSITSRPAGGPGATSADQPKPLLLFLPWLGSRPQTITKYCEIYFRTGFDVLMVESEVSQFLWPRWGLEYSARVLDVLEDERFSQRPLLVHAFSIGGYTFGQMLVHMARDGQRYRGLAQRIRGHIYDSLVIGSLERMAIGLGKNVFPRFEGLVRRLSLLYFRMFKKQTVDYFNAAIKVFWNSPLTSPALFFYCENDMLSDPEDLEELITCWQSRGITVEKQKWKESIHAAHLRAHPQEYLSALDSFMQSISIVPLKAKM</sequence>
<dbReference type="GO" id="GO:0017171">
    <property type="term" value="F:serine hydrolase activity"/>
    <property type="evidence" value="ECO:0007669"/>
    <property type="project" value="TreeGrafter"/>
</dbReference>
<evidence type="ECO:0000313" key="1">
    <source>
        <dbReference type="Proteomes" id="UP000515152"/>
    </source>
</evidence>
<dbReference type="GeneID" id="105910433"/>
<dbReference type="SUPFAM" id="SSF53474">
    <property type="entry name" value="alpha/beta-Hydrolases"/>
    <property type="match status" value="1"/>
</dbReference>
<dbReference type="Pfam" id="PF05705">
    <property type="entry name" value="DUF829"/>
    <property type="match status" value="1"/>
</dbReference>
<name>A0A6P3WBS7_CLUHA</name>
<dbReference type="PANTHER" id="PTHR20908">
    <property type="entry name" value="LD15586P"/>
    <property type="match status" value="1"/>
</dbReference>
<dbReference type="Proteomes" id="UP000515152">
    <property type="component" value="Chromosome 3"/>
</dbReference>
<dbReference type="InterPro" id="IPR029058">
    <property type="entry name" value="AB_hydrolase_fold"/>
</dbReference>
<organism evidence="1 2">
    <name type="scientific">Clupea harengus</name>
    <name type="common">Atlantic herring</name>
    <dbReference type="NCBI Taxonomy" id="7950"/>
    <lineage>
        <taxon>Eukaryota</taxon>
        <taxon>Metazoa</taxon>
        <taxon>Chordata</taxon>
        <taxon>Craniata</taxon>
        <taxon>Vertebrata</taxon>
        <taxon>Euteleostomi</taxon>
        <taxon>Actinopterygii</taxon>
        <taxon>Neopterygii</taxon>
        <taxon>Teleostei</taxon>
        <taxon>Clupei</taxon>
        <taxon>Clupeiformes</taxon>
        <taxon>Clupeoidei</taxon>
        <taxon>Clupeidae</taxon>
        <taxon>Clupea</taxon>
    </lineage>
</organism>
<gene>
    <name evidence="2" type="primary">si:dkey-5i3.5</name>
</gene>
<keyword evidence="1" id="KW-1185">Reference proteome</keyword>
<protein>
    <submittedName>
        <fullName evidence="2">Uncharacterized protein si:dkey-5i3.5</fullName>
    </submittedName>
</protein>
<dbReference type="RefSeq" id="XP_012694608.2">
    <property type="nucleotide sequence ID" value="XM_012839154.3"/>
</dbReference>
<reference evidence="2" key="1">
    <citation type="submission" date="2025-08" db="UniProtKB">
        <authorList>
            <consortium name="RefSeq"/>
        </authorList>
    </citation>
    <scope>IDENTIFICATION</scope>
</reference>
<dbReference type="AlphaFoldDB" id="A0A6P3WBS7"/>
<dbReference type="OrthoDB" id="77878at2759"/>
<proteinExistence type="predicted"/>
<accession>A0A6P3WBS7</accession>
<dbReference type="InterPro" id="IPR008547">
    <property type="entry name" value="DUF829_TMEM53"/>
</dbReference>
<evidence type="ECO:0000313" key="2">
    <source>
        <dbReference type="RefSeq" id="XP_012694608.2"/>
    </source>
</evidence>
<dbReference type="Gene3D" id="3.40.50.1820">
    <property type="entry name" value="alpha/beta hydrolase"/>
    <property type="match status" value="1"/>
</dbReference>
<dbReference type="KEGG" id="char:105910433"/>
<dbReference type="PANTHER" id="PTHR20908:SF4">
    <property type="entry name" value="SI:DKEY-5I3.5"/>
    <property type="match status" value="1"/>
</dbReference>